<comment type="caution">
    <text evidence="1">The sequence shown here is derived from an EMBL/GenBank/DDBJ whole genome shotgun (WGS) entry which is preliminary data.</text>
</comment>
<dbReference type="AlphaFoldDB" id="A0A9X1YDM7"/>
<sequence length="819" mass="88417">MALIPERSSGPGSFSAAKCLNDAVEQGRMSRAGAEKALASVRRIMEENPGIGEGAAATRAAEEGRIAAAQQKRQAALQAIAQNRMLEDVAAHPDGAAWGAAAVFARDLTGKATYSNVEGRTAAIRGILHAKIADTLEQYRSTALGLRRDVVGLTRLVRELYGESTGDGAAANAARGWREATDYAVDRFNAAGGTIARKQGWNLPQGWDADVVKAAGRGAFLDWMEQAVADGRLRIWDYEANAPVNPLRRAEILSNAWDRISTKGLSDLVPGQGGGTKLANSRADRRAFEWTSADAWLEANRKWNTGDAGIWDLLTGHIDGMAQDIAMLERLGPNPHAAVRVLIDTARKAGATEWQANKLEAVWEHVSGAAASPVSEGIANFFGGIRSWLMSAQLGSAVLSSVADFPTMRATAAWNGISANGVMGEYLRLLNPANAADRKMAVRAGLIADGWSRRAMAAQRSMMEEVGQTLPARIGDFVMRASGMNAHTQAAKWAFGMEFLGALADQAGRGWDAMAPGIRGALQRYGIGAEQWDLIRTKGLFEEEGVRLIHPEQMVRGGGRAEMEAATRLLEMIDAERGFAVLEPGAAERAIVVGRNRPGTWSGEFLRATGQYKSFPITMMTRHAARGIEAYRAGDHGRYMAALAVSLTMAGAFAMQLKAVAQGRDPRDMADWRFWAAAFMQGGGAGILGDFLNSALTRADRSFYMTAIGGPTAGLVDDVMKLTGANIQATAEGKDTHFGRELAQFVRRNTPGSTLWYARLALDRLLWDRVQEIADPDYARSFRRMEQRARQDFGLEFWWGPGDRTPDRAPNLGAVAGPE</sequence>
<accession>A0A9X1YDM7</accession>
<reference evidence="1" key="1">
    <citation type="submission" date="2022-04" db="EMBL/GenBank/DDBJ databases">
        <title>Roseomonas acroporae sp. nov., isolated from coral Acropora digitifera.</title>
        <authorList>
            <person name="Sun H."/>
        </authorList>
    </citation>
    <scope>NUCLEOTIDE SEQUENCE</scope>
    <source>
        <strain evidence="1">NAR14</strain>
    </source>
</reference>
<dbReference type="Proteomes" id="UP001139516">
    <property type="component" value="Unassembled WGS sequence"/>
</dbReference>
<name>A0A9X1YDM7_9PROT</name>
<organism evidence="1 2">
    <name type="scientific">Roseomonas acroporae</name>
    <dbReference type="NCBI Taxonomy" id="2937791"/>
    <lineage>
        <taxon>Bacteria</taxon>
        <taxon>Pseudomonadati</taxon>
        <taxon>Pseudomonadota</taxon>
        <taxon>Alphaproteobacteria</taxon>
        <taxon>Acetobacterales</taxon>
        <taxon>Roseomonadaceae</taxon>
        <taxon>Roseomonas</taxon>
    </lineage>
</organism>
<proteinExistence type="predicted"/>
<evidence type="ECO:0000313" key="2">
    <source>
        <dbReference type="Proteomes" id="UP001139516"/>
    </source>
</evidence>
<dbReference type="EMBL" id="JALPRX010000105">
    <property type="protein sequence ID" value="MCK8787100.1"/>
    <property type="molecule type" value="Genomic_DNA"/>
</dbReference>
<protein>
    <submittedName>
        <fullName evidence="1">Uncharacterized protein</fullName>
    </submittedName>
</protein>
<evidence type="ECO:0000313" key="1">
    <source>
        <dbReference type="EMBL" id="MCK8787100.1"/>
    </source>
</evidence>
<keyword evidence="2" id="KW-1185">Reference proteome</keyword>
<gene>
    <name evidence="1" type="ORF">M0638_22245</name>
</gene>
<dbReference type="RefSeq" id="WP_248669155.1">
    <property type="nucleotide sequence ID" value="NZ_JALPRX010000105.1"/>
</dbReference>